<organism evidence="2 3">
    <name type="scientific">Crenichthys baileyi</name>
    <name type="common">White River springfish</name>
    <dbReference type="NCBI Taxonomy" id="28760"/>
    <lineage>
        <taxon>Eukaryota</taxon>
        <taxon>Metazoa</taxon>
        <taxon>Chordata</taxon>
        <taxon>Craniata</taxon>
        <taxon>Vertebrata</taxon>
        <taxon>Euteleostomi</taxon>
        <taxon>Actinopterygii</taxon>
        <taxon>Neopterygii</taxon>
        <taxon>Teleostei</taxon>
        <taxon>Neoteleostei</taxon>
        <taxon>Acanthomorphata</taxon>
        <taxon>Ovalentaria</taxon>
        <taxon>Atherinomorphae</taxon>
        <taxon>Cyprinodontiformes</taxon>
        <taxon>Goodeidae</taxon>
        <taxon>Crenichthys</taxon>
    </lineage>
</organism>
<accession>A0AAV9S5K7</accession>
<feature type="transmembrane region" description="Helical" evidence="1">
    <location>
        <begin position="59"/>
        <end position="78"/>
    </location>
</feature>
<dbReference type="AlphaFoldDB" id="A0AAV9S5K7"/>
<comment type="caution">
    <text evidence="2">The sequence shown here is derived from an EMBL/GenBank/DDBJ whole genome shotgun (WGS) entry which is preliminary data.</text>
</comment>
<reference evidence="2 3" key="1">
    <citation type="submission" date="2021-06" db="EMBL/GenBank/DDBJ databases">
        <authorList>
            <person name="Palmer J.M."/>
        </authorList>
    </citation>
    <scope>NUCLEOTIDE SEQUENCE [LARGE SCALE GENOMIC DNA]</scope>
    <source>
        <strain evidence="2 3">MEX-2019</strain>
        <tissue evidence="2">Muscle</tissue>
    </source>
</reference>
<keyword evidence="1" id="KW-0472">Membrane</keyword>
<protein>
    <submittedName>
        <fullName evidence="2">Uncharacterized protein</fullName>
    </submittedName>
</protein>
<evidence type="ECO:0000256" key="1">
    <source>
        <dbReference type="SAM" id="Phobius"/>
    </source>
</evidence>
<dbReference type="EMBL" id="JAHHUM010000882">
    <property type="protein sequence ID" value="KAK5616546.1"/>
    <property type="molecule type" value="Genomic_DNA"/>
</dbReference>
<name>A0AAV9S5K7_9TELE</name>
<evidence type="ECO:0000313" key="3">
    <source>
        <dbReference type="Proteomes" id="UP001311232"/>
    </source>
</evidence>
<keyword evidence="1" id="KW-0812">Transmembrane</keyword>
<proteinExistence type="predicted"/>
<sequence>MSCPPVKELMDLWPALHMQSEVYAEFQRITNQNLPNTFIQQVISGFMCKYWNYMMSTHGVPLFSMPFLCIYVGKFFFFQNMCGKSE</sequence>
<keyword evidence="3" id="KW-1185">Reference proteome</keyword>
<keyword evidence="1" id="KW-1133">Transmembrane helix</keyword>
<dbReference type="Proteomes" id="UP001311232">
    <property type="component" value="Unassembled WGS sequence"/>
</dbReference>
<gene>
    <name evidence="2" type="ORF">CRENBAI_007780</name>
</gene>
<evidence type="ECO:0000313" key="2">
    <source>
        <dbReference type="EMBL" id="KAK5616546.1"/>
    </source>
</evidence>